<evidence type="ECO:0000259" key="1">
    <source>
        <dbReference type="Pfam" id="PF14512"/>
    </source>
</evidence>
<dbReference type="Gene3D" id="3.40.109.10">
    <property type="entry name" value="NADH Oxidase"/>
    <property type="match status" value="1"/>
</dbReference>
<dbReference type="SUPFAM" id="SSF55469">
    <property type="entry name" value="FMN-dependent nitroreductase-like"/>
    <property type="match status" value="2"/>
</dbReference>
<dbReference type="Pfam" id="PF14512">
    <property type="entry name" value="TM1586_NiRdase"/>
    <property type="match status" value="1"/>
</dbReference>
<evidence type="ECO:0000313" key="2">
    <source>
        <dbReference type="EMBL" id="GAH96656.1"/>
    </source>
</evidence>
<dbReference type="AlphaFoldDB" id="X1JPI8"/>
<dbReference type="PANTHER" id="PTHR23026:SF123">
    <property type="entry name" value="NAD(P)H NITROREDUCTASE RV3131-RELATED"/>
    <property type="match status" value="1"/>
</dbReference>
<dbReference type="InterPro" id="IPR000415">
    <property type="entry name" value="Nitroreductase-like"/>
</dbReference>
<comment type="caution">
    <text evidence="2">The sequence shown here is derived from an EMBL/GenBank/DDBJ whole genome shotgun (WGS) entry which is preliminary data.</text>
</comment>
<dbReference type="CDD" id="cd02062">
    <property type="entry name" value="Nitro_FMN_reductase"/>
    <property type="match status" value="1"/>
</dbReference>
<feature type="domain" description="Putative nitroreductase TM1586" evidence="1">
    <location>
        <begin position="9"/>
        <end position="240"/>
    </location>
</feature>
<dbReference type="Gene3D" id="3.40.109.30">
    <property type="entry name" value="putative nitroreductase (tm1586), domain 2"/>
    <property type="match status" value="1"/>
</dbReference>
<accession>X1JPI8</accession>
<dbReference type="InterPro" id="IPR029478">
    <property type="entry name" value="TM1586_NiRdase"/>
</dbReference>
<gene>
    <name evidence="2" type="ORF">S06H3_07096</name>
</gene>
<proteinExistence type="predicted"/>
<dbReference type="GO" id="GO:0016491">
    <property type="term" value="F:oxidoreductase activity"/>
    <property type="evidence" value="ECO:0007669"/>
    <property type="project" value="InterPro"/>
</dbReference>
<organism evidence="2">
    <name type="scientific">marine sediment metagenome</name>
    <dbReference type="NCBI Taxonomy" id="412755"/>
    <lineage>
        <taxon>unclassified sequences</taxon>
        <taxon>metagenomes</taxon>
        <taxon>ecological metagenomes</taxon>
    </lineage>
</organism>
<dbReference type="PANTHER" id="PTHR23026">
    <property type="entry name" value="NADPH NITROREDUCTASE"/>
    <property type="match status" value="1"/>
</dbReference>
<dbReference type="EMBL" id="BARV01002833">
    <property type="protein sequence ID" value="GAH96656.1"/>
    <property type="molecule type" value="Genomic_DNA"/>
</dbReference>
<dbReference type="InterPro" id="IPR050627">
    <property type="entry name" value="Nitroreductase/BluB"/>
</dbReference>
<reference evidence="2" key="1">
    <citation type="journal article" date="2014" name="Front. Microbiol.">
        <title>High frequency of phylogenetically diverse reductive dehalogenase-homologous genes in deep subseafloor sedimentary metagenomes.</title>
        <authorList>
            <person name="Kawai M."/>
            <person name="Futagami T."/>
            <person name="Toyoda A."/>
            <person name="Takaki Y."/>
            <person name="Nishi S."/>
            <person name="Hori S."/>
            <person name="Arai W."/>
            <person name="Tsubouchi T."/>
            <person name="Morono Y."/>
            <person name="Uchiyama I."/>
            <person name="Ito T."/>
            <person name="Fujiyama A."/>
            <person name="Inagaki F."/>
            <person name="Takami H."/>
        </authorList>
    </citation>
    <scope>NUCLEOTIDE SEQUENCE</scope>
    <source>
        <strain evidence="2">Expedition CK06-06</strain>
    </source>
</reference>
<sequence length="265" mass="29304">MNIPAARWYSVIERRRSRRRFRPEPLEASLLSQIVATCTEFKPFPNARAVLVTEAPDTVFKGALGPYGKIKGAPAFIAFIGNMDSPNVYEQVGYAGEGIILEAEALNLATCWVAGFFKPKVVASLIGISEGERVLAVTPIGYATARHSLEEKLMTGFGFTHRRRPLSGLVTGLLESEWEEWMRLALKAARLAPSAVNRQPWRFKLEPHSITVSVNTLGREYGLSKRLCCGIAMLHIEVAALSYGIGGNWEFLEPPLVARFTIKVT</sequence>
<name>X1JPI8_9ZZZZ</name>
<protein>
    <recommendedName>
        <fullName evidence="1">Putative nitroreductase TM1586 domain-containing protein</fullName>
    </recommendedName>
</protein>